<keyword evidence="7 9" id="KW-0653">Protein transport</keyword>
<dbReference type="GO" id="GO:1904669">
    <property type="term" value="P:ATP export"/>
    <property type="evidence" value="ECO:0007669"/>
    <property type="project" value="EnsemblFungi"/>
</dbReference>
<dbReference type="Gene3D" id="6.10.140.180">
    <property type="match status" value="1"/>
</dbReference>
<organism evidence="10 11">
    <name type="scientific">Tetrapisispora phaffii (strain ATCC 24235 / CBS 4417 / NBRC 1672 / NRRL Y-8282 / UCD 70-5)</name>
    <name type="common">Yeast</name>
    <name type="synonym">Fabospora phaffii</name>
    <dbReference type="NCBI Taxonomy" id="1071381"/>
    <lineage>
        <taxon>Eukaryota</taxon>
        <taxon>Fungi</taxon>
        <taxon>Dikarya</taxon>
        <taxon>Ascomycota</taxon>
        <taxon>Saccharomycotina</taxon>
        <taxon>Saccharomycetes</taxon>
        <taxon>Saccharomycetales</taxon>
        <taxon>Saccharomycetaceae</taxon>
        <taxon>Tetrapisispora</taxon>
    </lineage>
</organism>
<dbReference type="GO" id="GO:0006623">
    <property type="term" value="P:protein targeting to vacuole"/>
    <property type="evidence" value="ECO:0007669"/>
    <property type="project" value="EnsemblFungi"/>
</dbReference>
<dbReference type="PIRSF" id="PIRSF017215">
    <property type="entry name" value="ESCRT2_Vps22"/>
    <property type="match status" value="1"/>
</dbReference>
<dbReference type="Gene3D" id="1.10.10.10">
    <property type="entry name" value="Winged helix-like DNA-binding domain superfamily/Winged helix DNA-binding domain"/>
    <property type="match status" value="2"/>
</dbReference>
<dbReference type="InterPro" id="IPR040608">
    <property type="entry name" value="Snf8/Vps36"/>
</dbReference>
<keyword evidence="11" id="KW-1185">Reference proteome</keyword>
<protein>
    <recommendedName>
        <fullName evidence="9">Vacuolar-sorting protein SNF8</fullName>
    </recommendedName>
</protein>
<gene>
    <name evidence="10" type="primary">TPHA0P00520</name>
    <name evidence="10" type="ordered locus">TPHA_0P00520</name>
</gene>
<comment type="subcellular location">
    <subcellularLocation>
        <location evidence="2">Cytoplasm</location>
    </subcellularLocation>
    <subcellularLocation>
        <location evidence="1">Endosome membrane</location>
        <topology evidence="1">Peripheral membrane protein</topology>
    </subcellularLocation>
</comment>
<evidence type="ECO:0000256" key="9">
    <source>
        <dbReference type="PIRNR" id="PIRNR017215"/>
    </source>
</evidence>
<evidence type="ECO:0000313" key="11">
    <source>
        <dbReference type="Proteomes" id="UP000005666"/>
    </source>
</evidence>
<dbReference type="InterPro" id="IPR036388">
    <property type="entry name" value="WH-like_DNA-bd_sf"/>
</dbReference>
<proteinExistence type="inferred from homology"/>
<dbReference type="Pfam" id="PF04157">
    <property type="entry name" value="EAP30"/>
    <property type="match status" value="1"/>
</dbReference>
<dbReference type="EMBL" id="HE612871">
    <property type="protein sequence ID" value="CCE66210.1"/>
    <property type="molecule type" value="Genomic_DNA"/>
</dbReference>
<keyword evidence="6" id="KW-0967">Endosome</keyword>
<dbReference type="Proteomes" id="UP000005666">
    <property type="component" value="Chromosome 16"/>
</dbReference>
<sequence>MKRFGLAALGDQQDQRYSDVSNDILKRQSVELDEQLSIFRDRLIKFAKKHNKEIKENSEFRSKFMRMCSSIGIDPLSLFDKDRHIFNAEDFYYEICVKIIEICRQTRDMNGGITSLDELENGYFANLKLDRTDLEKSIEMLKSLDGGIETFQIKGRKFLRSIPNELTSDQTKILEVCSVLGYASISLLKANLDWKRVRSKAVLDEMVSNGLLWVDNQNNGKEVLFWDPSWIMNLQGK</sequence>
<dbReference type="InterPro" id="IPR036390">
    <property type="entry name" value="WH_DNA-bd_sf"/>
</dbReference>
<evidence type="ECO:0000256" key="5">
    <source>
        <dbReference type="ARBA" id="ARBA00022490"/>
    </source>
</evidence>
<name>G8C232_TETPH</name>
<dbReference type="eggNOG" id="KOG3341">
    <property type="taxonomic scope" value="Eukaryota"/>
</dbReference>
<dbReference type="STRING" id="1071381.G8C232"/>
<dbReference type="OrthoDB" id="283883at2759"/>
<dbReference type="AlphaFoldDB" id="G8C232"/>
<comment type="similarity">
    <text evidence="3 9">Belongs to the SNF8 family.</text>
</comment>
<dbReference type="GO" id="GO:0000814">
    <property type="term" value="C:ESCRT II complex"/>
    <property type="evidence" value="ECO:0007669"/>
    <property type="project" value="UniProtKB-UniRule"/>
</dbReference>
<dbReference type="RefSeq" id="XP_003688644.1">
    <property type="nucleotide sequence ID" value="XM_003688596.1"/>
</dbReference>
<dbReference type="HOGENOM" id="CLU_070147_0_1_1"/>
<reference evidence="10 11" key="1">
    <citation type="journal article" date="2011" name="Proc. Natl. Acad. Sci. U.S.A.">
        <title>Evolutionary erosion of yeast sex chromosomes by mating-type switching accidents.</title>
        <authorList>
            <person name="Gordon J.L."/>
            <person name="Armisen D."/>
            <person name="Proux-Wera E."/>
            <person name="Oheigeartaigh S.S."/>
            <person name="Byrne K.P."/>
            <person name="Wolfe K.H."/>
        </authorList>
    </citation>
    <scope>NUCLEOTIDE SEQUENCE [LARGE SCALE GENOMIC DNA]</scope>
    <source>
        <strain evidence="11">ATCC 24235 / CBS 4417 / NBRC 1672 / NRRL Y-8282 / UCD 70-5</strain>
    </source>
</reference>
<dbReference type="GO" id="GO:0016604">
    <property type="term" value="C:nuclear body"/>
    <property type="evidence" value="ECO:0007669"/>
    <property type="project" value="EnsemblFungi"/>
</dbReference>
<evidence type="ECO:0000256" key="7">
    <source>
        <dbReference type="ARBA" id="ARBA00022927"/>
    </source>
</evidence>
<keyword evidence="4 9" id="KW-0813">Transport</keyword>
<comment type="subunit">
    <text evidence="9">Component of the endosomal sorting complex required for transport II (ESCRT-II).</text>
</comment>
<dbReference type="SUPFAM" id="SSF46785">
    <property type="entry name" value="Winged helix' DNA-binding domain"/>
    <property type="match status" value="2"/>
</dbReference>
<evidence type="ECO:0000256" key="4">
    <source>
        <dbReference type="ARBA" id="ARBA00022448"/>
    </source>
</evidence>
<dbReference type="GO" id="GO:0000122">
    <property type="term" value="P:negative regulation of transcription by RNA polymerase II"/>
    <property type="evidence" value="ECO:0007669"/>
    <property type="project" value="EnsemblFungi"/>
</dbReference>
<comment type="function">
    <text evidence="9">Component of the endosomal sorting complex required for transport II (ESCRT-II), which is required for multivesicular body (MVB) formation and sorting of endosomal cargo proteins into MVBs.</text>
</comment>
<evidence type="ECO:0000256" key="8">
    <source>
        <dbReference type="ARBA" id="ARBA00023136"/>
    </source>
</evidence>
<dbReference type="OMA" id="QIVEVCM"/>
<evidence type="ECO:0000256" key="2">
    <source>
        <dbReference type="ARBA" id="ARBA00004496"/>
    </source>
</evidence>
<evidence type="ECO:0000256" key="6">
    <source>
        <dbReference type="ARBA" id="ARBA00022753"/>
    </source>
</evidence>
<evidence type="ECO:0000313" key="10">
    <source>
        <dbReference type="EMBL" id="CCE66210.1"/>
    </source>
</evidence>
<evidence type="ECO:0000256" key="1">
    <source>
        <dbReference type="ARBA" id="ARBA00004481"/>
    </source>
</evidence>
<keyword evidence="8" id="KW-0472">Membrane</keyword>
<dbReference type="PANTHER" id="PTHR12806:SF0">
    <property type="entry name" value="VACUOLAR-SORTING PROTEIN SNF8"/>
    <property type="match status" value="1"/>
</dbReference>
<accession>G8C232</accession>
<evidence type="ECO:0000256" key="3">
    <source>
        <dbReference type="ARBA" id="ARBA00009834"/>
    </source>
</evidence>
<dbReference type="KEGG" id="tpf:TPHA_0P00520"/>
<dbReference type="InterPro" id="IPR016689">
    <property type="entry name" value="ESCRT-2_cplx_Snf8"/>
</dbReference>
<dbReference type="GO" id="GO:0043328">
    <property type="term" value="P:protein transport to vacuole involved in ubiquitin-dependent protein catabolic process via the multivesicular body sorting pathway"/>
    <property type="evidence" value="ECO:0007669"/>
    <property type="project" value="EnsemblFungi"/>
</dbReference>
<dbReference type="FunFam" id="1.10.10.10:FF:000397">
    <property type="entry name" value="Vacuolar-sorting protein SNF8"/>
    <property type="match status" value="1"/>
</dbReference>
<dbReference type="GeneID" id="11530846"/>
<keyword evidence="5" id="KW-0963">Cytoplasm</keyword>
<dbReference type="PANTHER" id="PTHR12806">
    <property type="entry name" value="EAP30 SUBUNIT OF ELL COMPLEX"/>
    <property type="match status" value="1"/>
</dbReference>
<dbReference type="GO" id="GO:0000742">
    <property type="term" value="P:karyogamy involved in conjugation with cellular fusion"/>
    <property type="evidence" value="ECO:0007669"/>
    <property type="project" value="EnsemblFungi"/>
</dbReference>